<sequence length="264" mass="29793">VSLLRNGVVSLNPERVVTLNRNGVVSLSGISTVSVILENSLNDGYFIEAVIRHLAQGTRLREHLANGWLQFENAGGCANVGNFIEGKMQSYNTLPKEKHVYLRCYVIVDSDKKHPAEPRKHEYDLLIAKYGHFNIPIHILEKRSMENYLPIEAYPFLTRYMSQVFIDAFRSMTPIQIDFYNLQHGFEGKTRALLDVTVAAHYATVSDANLAILANGSGVGNFKSEFPKFMTNHGVHRQSLISRTAHQNDPQELENIIKAIEKLL</sequence>
<evidence type="ECO:0000313" key="1">
    <source>
        <dbReference type="EMBL" id="SDE91137.1"/>
    </source>
</evidence>
<proteinExistence type="predicted"/>
<dbReference type="STRING" id="1391627.SAMN05216464_110275"/>
<keyword evidence="2" id="KW-1185">Reference proteome</keyword>
<name>A0A1G7GSL0_9SPHI</name>
<evidence type="ECO:0000313" key="2">
    <source>
        <dbReference type="Proteomes" id="UP000199072"/>
    </source>
</evidence>
<accession>A0A1G7GSL0</accession>
<protein>
    <submittedName>
        <fullName evidence="1">Uncharacterized protein</fullName>
    </submittedName>
</protein>
<organism evidence="1 2">
    <name type="scientific">Mucilaginibacter pineti</name>
    <dbReference type="NCBI Taxonomy" id="1391627"/>
    <lineage>
        <taxon>Bacteria</taxon>
        <taxon>Pseudomonadati</taxon>
        <taxon>Bacteroidota</taxon>
        <taxon>Sphingobacteriia</taxon>
        <taxon>Sphingobacteriales</taxon>
        <taxon>Sphingobacteriaceae</taxon>
        <taxon>Mucilaginibacter</taxon>
    </lineage>
</organism>
<gene>
    <name evidence="1" type="ORF">SAMN05216464_110275</name>
</gene>
<dbReference type="AlphaFoldDB" id="A0A1G7GSL0"/>
<dbReference type="EMBL" id="FNAI01000010">
    <property type="protein sequence ID" value="SDE91137.1"/>
    <property type="molecule type" value="Genomic_DNA"/>
</dbReference>
<reference evidence="1 2" key="1">
    <citation type="submission" date="2016-10" db="EMBL/GenBank/DDBJ databases">
        <authorList>
            <person name="de Groot N.N."/>
        </authorList>
    </citation>
    <scope>NUCLEOTIDE SEQUENCE [LARGE SCALE GENOMIC DNA]</scope>
    <source>
        <strain evidence="1 2">47C3B</strain>
    </source>
</reference>
<feature type="non-terminal residue" evidence="1">
    <location>
        <position position="1"/>
    </location>
</feature>
<dbReference type="Proteomes" id="UP000199072">
    <property type="component" value="Unassembled WGS sequence"/>
</dbReference>